<reference evidence="1 2" key="1">
    <citation type="submission" date="2019-09" db="EMBL/GenBank/DDBJ databases">
        <authorList>
            <person name="Dittami M. S."/>
        </authorList>
    </citation>
    <scope>NUCLEOTIDE SEQUENCE [LARGE SCALE GENOMIC DNA]</scope>
    <source>
        <strain evidence="1">SPHINGO391</strain>
    </source>
</reference>
<evidence type="ECO:0000313" key="1">
    <source>
        <dbReference type="EMBL" id="VVT32400.1"/>
    </source>
</evidence>
<dbReference type="Proteomes" id="UP000326857">
    <property type="component" value="Unassembled WGS sequence"/>
</dbReference>
<name>A0A5E8AN82_9SPHN</name>
<accession>A0A5E8AN82</accession>
<dbReference type="EMBL" id="CABVLI010000052">
    <property type="protein sequence ID" value="VVT32400.1"/>
    <property type="molecule type" value="Genomic_DNA"/>
</dbReference>
<evidence type="ECO:0000313" key="2">
    <source>
        <dbReference type="Proteomes" id="UP000326857"/>
    </source>
</evidence>
<dbReference type="AlphaFoldDB" id="A0A5E8AN82"/>
<sequence length="349" mass="37901">MLVAHRGILDTNTLDAVRRAAAVAPLDARAYLIIGHQQLLDHTPGRAVATLEAGQRLDPRQRLIHLLLLDRYLRTARYADAATQFSVLARLLGATQPAIATAMAKMMIAPETRAAILRTLRTDPALERNVLLALAKSDTAPSVIFALASPTAHADASNPASWGPVLVDRLVSRRQYSTARSVWQRIYGLSPAIAAMPIINPSFHKISPSPPFDWTLIASGLGAADIRNNALSIDYYGRDSGELARQLLVLDPGRYRFAFTIDPGKTDNTSKLFWSLVCGTTNATDDREPLMNVAVTATARPRRINTDVVIPSGCPAQTLRLRGEAADFPAPIAATLHDLDLRLLSEVEP</sequence>
<organism evidence="1 2">
    <name type="scientific">Sphingomonas aurantiaca</name>
    <dbReference type="NCBI Taxonomy" id="185949"/>
    <lineage>
        <taxon>Bacteria</taxon>
        <taxon>Pseudomonadati</taxon>
        <taxon>Pseudomonadota</taxon>
        <taxon>Alphaproteobacteria</taxon>
        <taxon>Sphingomonadales</taxon>
        <taxon>Sphingomonadaceae</taxon>
        <taxon>Sphingomonas</taxon>
    </lineage>
</organism>
<gene>
    <name evidence="1" type="ORF">SPHINGO391_70024</name>
</gene>
<proteinExistence type="predicted"/>
<evidence type="ECO:0008006" key="3">
    <source>
        <dbReference type="Google" id="ProtNLM"/>
    </source>
</evidence>
<protein>
    <recommendedName>
        <fullName evidence="3">Tetratricopeptide repeat protein</fullName>
    </recommendedName>
</protein>